<dbReference type="InterPro" id="IPR011889">
    <property type="entry name" value="Liste_lipo_26"/>
</dbReference>
<feature type="domain" description="Cadherin" evidence="5">
    <location>
        <begin position="33"/>
        <end position="136"/>
    </location>
</feature>
<dbReference type="InterPro" id="IPR002126">
    <property type="entry name" value="Cadherin-like_dom"/>
</dbReference>
<evidence type="ECO:0000256" key="1">
    <source>
        <dbReference type="ARBA" id="ARBA00022692"/>
    </source>
</evidence>
<feature type="domain" description="Cadherin" evidence="5">
    <location>
        <begin position="135"/>
        <end position="240"/>
    </location>
</feature>
<dbReference type="PROSITE" id="PS50268">
    <property type="entry name" value="CADHERIN_2"/>
    <property type="match status" value="2"/>
</dbReference>
<dbReference type="InterPro" id="IPR015919">
    <property type="entry name" value="Cadherin-like_sf"/>
</dbReference>
<gene>
    <name evidence="6" type="ORF">M3P19_03630</name>
</gene>
<dbReference type="Pfam" id="PF03382">
    <property type="entry name" value="DUF285"/>
    <property type="match status" value="1"/>
</dbReference>
<accession>A0ABT0PNW1</accession>
<name>A0ABT0PNW1_9FLAO</name>
<keyword evidence="7" id="KW-1185">Reference proteome</keyword>
<comment type="caution">
    <text evidence="6">The sequence shown here is derived from an EMBL/GenBank/DDBJ whole genome shotgun (WGS) entry which is preliminary data.</text>
</comment>
<feature type="compositionally biased region" description="Polar residues" evidence="3">
    <location>
        <begin position="35"/>
        <end position="47"/>
    </location>
</feature>
<feature type="signal peptide" evidence="4">
    <location>
        <begin position="1"/>
        <end position="20"/>
    </location>
</feature>
<dbReference type="Pfam" id="PF00028">
    <property type="entry name" value="Cadherin"/>
    <property type="match status" value="1"/>
</dbReference>
<dbReference type="PANTHER" id="PTHR24026:SF126">
    <property type="entry name" value="PROTOCADHERIN FAT 4"/>
    <property type="match status" value="1"/>
</dbReference>
<dbReference type="NCBIfam" id="TIGR02167">
    <property type="entry name" value="Liste_lipo_26"/>
    <property type="match status" value="1"/>
</dbReference>
<sequence length="565" mass="62154">MKLRILLLAALVVFMLHSCGKDDTPETANRAPKMANQNKSISEDTQPGTSFYTVVASDEDKGDTLEFSITENDNGLFTINTKTGALSVASGQSLDFSVSQTHTITVSVTDGTDSTSATVTITVTEGEVLVGAAPVMVDQEFEVGDNTSDSDILALIMATDDDSENLQFSIKTDEDNLFKITPEGALSLKEGEELDNWEADTHELEVSVTDDEIIVDAKITLNVVDKRSFITTWKTNNPGENVTIAIGMLDYDFEINWGDESAVENVTTNFSPLTHDYEFAGTYKVSIRGKFPGMFAEGGTTSDKLFSIDQWGEIEWENLHSTFAGCINMIYKAKDAPNLAKVSDMSYMFANANVFDGNLNEWDVQNVTNMSNMFRNAAAFNGNLSNWKTSKVTDMSFMFKGAASFNGDLSGWDVTKTETMENMFEDATSFEGKGLESWEVKGVSDMYLMFKDASSFNGEIEDWDLSNVDSMTGMFLNAISFNRSLEHWNLKKAPNMLNMLQNCGMSVNNYDATLIGWANNPNTPNNLAMGAKGLYYCEGADAHETLTEVKGWTISDEGTDPNCEL</sequence>
<keyword evidence="2" id="KW-1133">Transmembrane helix</keyword>
<dbReference type="CDD" id="cd11304">
    <property type="entry name" value="Cadherin_repeat"/>
    <property type="match status" value="2"/>
</dbReference>
<keyword evidence="4" id="KW-0732">Signal</keyword>
<dbReference type="PANTHER" id="PTHR24026">
    <property type="entry name" value="FAT ATYPICAL CADHERIN-RELATED"/>
    <property type="match status" value="1"/>
</dbReference>
<keyword evidence="2" id="KW-0472">Membrane</keyword>
<evidence type="ECO:0000256" key="4">
    <source>
        <dbReference type="SAM" id="SignalP"/>
    </source>
</evidence>
<dbReference type="Gene3D" id="2.60.40.60">
    <property type="entry name" value="Cadherins"/>
    <property type="match status" value="2"/>
</dbReference>
<feature type="chain" id="PRO_5045759221" evidence="4">
    <location>
        <begin position="21"/>
        <end position="565"/>
    </location>
</feature>
<proteinExistence type="predicted"/>
<evidence type="ECO:0000313" key="6">
    <source>
        <dbReference type="EMBL" id="MCL6273083.1"/>
    </source>
</evidence>
<protein>
    <submittedName>
        <fullName evidence="6">BspA family leucine-rich repeat surface protein</fullName>
    </submittedName>
</protein>
<evidence type="ECO:0000259" key="5">
    <source>
        <dbReference type="PROSITE" id="PS50268"/>
    </source>
</evidence>
<reference evidence="6 7" key="1">
    <citation type="submission" date="2022-05" db="EMBL/GenBank/DDBJ databases">
        <authorList>
            <person name="Park J.-S."/>
        </authorList>
    </citation>
    <scope>NUCLEOTIDE SEQUENCE [LARGE SCALE GENOMIC DNA]</scope>
    <source>
        <strain evidence="6 7">2012CJ35-5</strain>
    </source>
</reference>
<feature type="region of interest" description="Disordered" evidence="3">
    <location>
        <begin position="23"/>
        <end position="47"/>
    </location>
</feature>
<dbReference type="SUPFAM" id="SSF49313">
    <property type="entry name" value="Cadherin-like"/>
    <property type="match status" value="1"/>
</dbReference>
<dbReference type="Proteomes" id="UP001203607">
    <property type="component" value="Unassembled WGS sequence"/>
</dbReference>
<dbReference type="RefSeq" id="WP_249656258.1">
    <property type="nucleotide sequence ID" value="NZ_JAMFMA010000001.1"/>
</dbReference>
<dbReference type="InterPro" id="IPR005046">
    <property type="entry name" value="DUF285"/>
</dbReference>
<keyword evidence="1" id="KW-0812">Transmembrane</keyword>
<evidence type="ECO:0000313" key="7">
    <source>
        <dbReference type="Proteomes" id="UP001203607"/>
    </source>
</evidence>
<organism evidence="6 7">
    <name type="scientific">Flagellimonas spongiicola</name>
    <dbReference type="NCBI Taxonomy" id="2942208"/>
    <lineage>
        <taxon>Bacteria</taxon>
        <taxon>Pseudomonadati</taxon>
        <taxon>Bacteroidota</taxon>
        <taxon>Flavobacteriia</taxon>
        <taxon>Flavobacteriales</taxon>
        <taxon>Flavobacteriaceae</taxon>
        <taxon>Flagellimonas</taxon>
    </lineage>
</organism>
<dbReference type="SMART" id="SM00112">
    <property type="entry name" value="CA"/>
    <property type="match status" value="2"/>
</dbReference>
<dbReference type="EMBL" id="JAMFMA010000001">
    <property type="protein sequence ID" value="MCL6273083.1"/>
    <property type="molecule type" value="Genomic_DNA"/>
</dbReference>
<evidence type="ECO:0000256" key="2">
    <source>
        <dbReference type="ARBA" id="ARBA00022989"/>
    </source>
</evidence>
<evidence type="ECO:0000256" key="3">
    <source>
        <dbReference type="SAM" id="MobiDB-lite"/>
    </source>
</evidence>